<evidence type="ECO:0000313" key="3">
    <source>
        <dbReference type="Proteomes" id="UP000593571"/>
    </source>
</evidence>
<comment type="caution">
    <text evidence="2">The sequence shown here is derived from an EMBL/GenBank/DDBJ whole genome shotgun (WGS) entry which is preliminary data.</text>
</comment>
<dbReference type="PANTHER" id="PTHR21590">
    <property type="entry name" value="SEA DOMAIN-CONTAINING PROTEIN"/>
    <property type="match status" value="1"/>
</dbReference>
<dbReference type="Proteomes" id="UP000593571">
    <property type="component" value="Unassembled WGS sequence"/>
</dbReference>
<dbReference type="PANTHER" id="PTHR21590:SF3">
    <property type="entry name" value="UPF0606 PROTEIN KIAA1549L"/>
    <property type="match status" value="1"/>
</dbReference>
<protein>
    <submittedName>
        <fullName evidence="2">Uncharacterized protein</fullName>
    </submittedName>
</protein>
<proteinExistence type="predicted"/>
<reference evidence="2 3" key="1">
    <citation type="journal article" date="2020" name="Nature">
        <title>Six reference-quality genomes reveal evolution of bat adaptations.</title>
        <authorList>
            <person name="Jebb D."/>
            <person name="Huang Z."/>
            <person name="Pippel M."/>
            <person name="Hughes G.M."/>
            <person name="Lavrichenko K."/>
            <person name="Devanna P."/>
            <person name="Winkler S."/>
            <person name="Jermiin L.S."/>
            <person name="Skirmuntt E.C."/>
            <person name="Katzourakis A."/>
            <person name="Burkitt-Gray L."/>
            <person name="Ray D.A."/>
            <person name="Sullivan K.A.M."/>
            <person name="Roscito J.G."/>
            <person name="Kirilenko B.M."/>
            <person name="Davalos L.M."/>
            <person name="Corthals A.P."/>
            <person name="Power M.L."/>
            <person name="Jones G."/>
            <person name="Ransome R.D."/>
            <person name="Dechmann D.K.N."/>
            <person name="Locatelli A.G."/>
            <person name="Puechmaille S.J."/>
            <person name="Fedrigo O."/>
            <person name="Jarvis E.D."/>
            <person name="Hiller M."/>
            <person name="Vernes S.C."/>
            <person name="Myers E.W."/>
            <person name="Teeling E.C."/>
        </authorList>
    </citation>
    <scope>NUCLEOTIDE SEQUENCE [LARGE SCALE GENOMIC DNA]</scope>
    <source>
        <strain evidence="2">MRouAeg1</strain>
        <tissue evidence="2">Muscle</tissue>
    </source>
</reference>
<evidence type="ECO:0000313" key="2">
    <source>
        <dbReference type="EMBL" id="KAF6465630.1"/>
    </source>
</evidence>
<gene>
    <name evidence="2" type="ORF">HJG63_007225</name>
</gene>
<dbReference type="EMBL" id="JACASE010000005">
    <property type="protein sequence ID" value="KAF6465630.1"/>
    <property type="molecule type" value="Genomic_DNA"/>
</dbReference>
<accession>A0A7J8H0L7</accession>
<name>A0A7J8H0L7_ROUAE</name>
<sequence>MAESAGPEPTQLHDSSSFAQVSRGPVSVAQLDQSALNYSGNTVPAVFAIPAANRPGFTGYFIPTPPSSYRNQAWMSYAGENELPSQWADSVPLPGYIEAYPRSRYQQNSPSRLPRQYSQPSGMHPSLEQAPGPSTAASQQSLAENDPSDTPLTNISTAALVKAIREEVAKLAKKQTDMFEFQV</sequence>
<evidence type="ECO:0000256" key="1">
    <source>
        <dbReference type="SAM" id="MobiDB-lite"/>
    </source>
</evidence>
<keyword evidence="3" id="KW-1185">Reference proteome</keyword>
<dbReference type="AlphaFoldDB" id="A0A7J8H0L7"/>
<feature type="compositionally biased region" description="Polar residues" evidence="1">
    <location>
        <begin position="104"/>
        <end position="121"/>
    </location>
</feature>
<feature type="region of interest" description="Disordered" evidence="1">
    <location>
        <begin position="102"/>
        <end position="154"/>
    </location>
</feature>
<feature type="compositionally biased region" description="Polar residues" evidence="1">
    <location>
        <begin position="135"/>
        <end position="154"/>
    </location>
</feature>
<organism evidence="2 3">
    <name type="scientific">Rousettus aegyptiacus</name>
    <name type="common">Egyptian fruit bat</name>
    <name type="synonym">Pteropus aegyptiacus</name>
    <dbReference type="NCBI Taxonomy" id="9407"/>
    <lineage>
        <taxon>Eukaryota</taxon>
        <taxon>Metazoa</taxon>
        <taxon>Chordata</taxon>
        <taxon>Craniata</taxon>
        <taxon>Vertebrata</taxon>
        <taxon>Euteleostomi</taxon>
        <taxon>Mammalia</taxon>
        <taxon>Eutheria</taxon>
        <taxon>Laurasiatheria</taxon>
        <taxon>Chiroptera</taxon>
        <taxon>Yinpterochiroptera</taxon>
        <taxon>Pteropodoidea</taxon>
        <taxon>Pteropodidae</taxon>
        <taxon>Rousettinae</taxon>
        <taxon>Rousettus</taxon>
    </lineage>
</organism>